<gene>
    <name evidence="1" type="ORF">EUGRSUZ_E02530</name>
</gene>
<name>A0ACC3KZ52_EUCGR</name>
<proteinExistence type="predicted"/>
<dbReference type="Proteomes" id="UP000030711">
    <property type="component" value="Chromosome 5"/>
</dbReference>
<comment type="caution">
    <text evidence="1">The sequence shown here is derived from an EMBL/GenBank/DDBJ whole genome shotgun (WGS) entry which is preliminary data.</text>
</comment>
<sequence>MEALDVLIIQWQRTGFTAAEVAEKFSACSLYVTCEPCIMCASALSIIGIKEVYYGCANDKFGGCGSILSLHSSSSEAGISSKASQVTGYSGLKLDLRALILPVESSHAFALLGFH</sequence>
<accession>A0ACC3KZ52</accession>
<keyword evidence="2" id="KW-1185">Reference proteome</keyword>
<evidence type="ECO:0000313" key="2">
    <source>
        <dbReference type="Proteomes" id="UP000030711"/>
    </source>
</evidence>
<reference evidence="1 2" key="1">
    <citation type="journal article" date="2014" name="Nature">
        <title>The genome of Eucalyptus grandis.</title>
        <authorList>
            <person name="Myburg A.A."/>
            <person name="Grattapaglia D."/>
            <person name="Tuskan G.A."/>
            <person name="Hellsten U."/>
            <person name="Hayes R.D."/>
            <person name="Grimwood J."/>
            <person name="Jenkins J."/>
            <person name="Lindquist E."/>
            <person name="Tice H."/>
            <person name="Bauer D."/>
            <person name="Goodstein D.M."/>
            <person name="Dubchak I."/>
            <person name="Poliakov A."/>
            <person name="Mizrachi E."/>
            <person name="Kullan A.R."/>
            <person name="Hussey S.G."/>
            <person name="Pinard D."/>
            <person name="van der Merwe K."/>
            <person name="Singh P."/>
            <person name="van Jaarsveld I."/>
            <person name="Silva-Junior O.B."/>
            <person name="Togawa R.C."/>
            <person name="Pappas M.R."/>
            <person name="Faria D.A."/>
            <person name="Sansaloni C.P."/>
            <person name="Petroli C.D."/>
            <person name="Yang X."/>
            <person name="Ranjan P."/>
            <person name="Tschaplinski T.J."/>
            <person name="Ye C.Y."/>
            <person name="Li T."/>
            <person name="Sterck L."/>
            <person name="Vanneste K."/>
            <person name="Murat F."/>
            <person name="Soler M."/>
            <person name="Clemente H.S."/>
            <person name="Saidi N."/>
            <person name="Cassan-Wang H."/>
            <person name="Dunand C."/>
            <person name="Hefer C.A."/>
            <person name="Bornberg-Bauer E."/>
            <person name="Kersting A.R."/>
            <person name="Vining K."/>
            <person name="Amarasinghe V."/>
            <person name="Ranik M."/>
            <person name="Naithani S."/>
            <person name="Elser J."/>
            <person name="Boyd A.E."/>
            <person name="Liston A."/>
            <person name="Spatafora J.W."/>
            <person name="Dharmwardhana P."/>
            <person name="Raja R."/>
            <person name="Sullivan C."/>
            <person name="Romanel E."/>
            <person name="Alves-Ferreira M."/>
            <person name="Kulheim C."/>
            <person name="Foley W."/>
            <person name="Carocha V."/>
            <person name="Paiva J."/>
            <person name="Kudrna D."/>
            <person name="Brommonschenkel S.H."/>
            <person name="Pasquali G."/>
            <person name="Byrne M."/>
            <person name="Rigault P."/>
            <person name="Tibbits J."/>
            <person name="Spokevicius A."/>
            <person name="Jones R.C."/>
            <person name="Steane D.A."/>
            <person name="Vaillancourt R.E."/>
            <person name="Potts B.M."/>
            <person name="Joubert F."/>
            <person name="Barry K."/>
            <person name="Pappas G.J."/>
            <person name="Strauss S.H."/>
            <person name="Jaiswal P."/>
            <person name="Grima-Pettenati J."/>
            <person name="Salse J."/>
            <person name="Van de Peer Y."/>
            <person name="Rokhsar D.S."/>
            <person name="Schmutz J."/>
        </authorList>
    </citation>
    <scope>NUCLEOTIDE SEQUENCE [LARGE SCALE GENOMIC DNA]</scope>
    <source>
        <strain evidence="2">cv. BRASUZ1</strain>
        <tissue evidence="1">Leaf extractions</tissue>
    </source>
</reference>
<evidence type="ECO:0000313" key="1">
    <source>
        <dbReference type="EMBL" id="KAK3430875.1"/>
    </source>
</evidence>
<protein>
    <submittedName>
        <fullName evidence="1">Uncharacterized protein</fullName>
    </submittedName>
</protein>
<organism evidence="1 2">
    <name type="scientific">Eucalyptus grandis</name>
    <name type="common">Flooded gum</name>
    <dbReference type="NCBI Taxonomy" id="71139"/>
    <lineage>
        <taxon>Eukaryota</taxon>
        <taxon>Viridiplantae</taxon>
        <taxon>Streptophyta</taxon>
        <taxon>Embryophyta</taxon>
        <taxon>Tracheophyta</taxon>
        <taxon>Spermatophyta</taxon>
        <taxon>Magnoliopsida</taxon>
        <taxon>eudicotyledons</taxon>
        <taxon>Gunneridae</taxon>
        <taxon>Pentapetalae</taxon>
        <taxon>rosids</taxon>
        <taxon>malvids</taxon>
        <taxon>Myrtales</taxon>
        <taxon>Myrtaceae</taxon>
        <taxon>Myrtoideae</taxon>
        <taxon>Eucalypteae</taxon>
        <taxon>Eucalyptus</taxon>
    </lineage>
</organism>
<dbReference type="EMBL" id="CM064439">
    <property type="protein sequence ID" value="KAK3430875.1"/>
    <property type="molecule type" value="Genomic_DNA"/>
</dbReference>